<sequence length="247" mass="26001">MAGAAMTGPALLEIENLSVRYGAISAVRGASLRVEKGEIVSLLGANGAGKSSLVNAAVGIVPAAGGRICFEGRDITRAPAETVVARGMTLTPEGRRVFADLTVRENLLLGAATMRDRARVQADIETYFEMFPILGARQQQLAKTLSGGEQQMLAIARALMSHPRLLMLDEPSLGLAPRIVDGIFDLMVRLRDAGLTILVVEQNASEALGIADRAYIMTTGAVVYEGRAADLIGSTDLMDAYLGSGVS</sequence>
<dbReference type="CDD" id="cd03224">
    <property type="entry name" value="ABC_TM1139_LivF_branched"/>
    <property type="match status" value="1"/>
</dbReference>
<dbReference type="AlphaFoldDB" id="A0A644VIM6"/>
<feature type="domain" description="ABC transporter" evidence="6">
    <location>
        <begin position="12"/>
        <end position="244"/>
    </location>
</feature>
<dbReference type="SUPFAM" id="SSF52540">
    <property type="entry name" value="P-loop containing nucleoside triphosphate hydrolases"/>
    <property type="match status" value="1"/>
</dbReference>
<keyword evidence="2" id="KW-0813">Transport</keyword>
<dbReference type="PANTHER" id="PTHR43820">
    <property type="entry name" value="HIGH-AFFINITY BRANCHED-CHAIN AMINO ACID TRANSPORT ATP-BINDING PROTEIN LIVF"/>
    <property type="match status" value="1"/>
</dbReference>
<dbReference type="InterPro" id="IPR052156">
    <property type="entry name" value="BCAA_Transport_ATP-bd_LivF"/>
</dbReference>
<organism evidence="7">
    <name type="scientific">bioreactor metagenome</name>
    <dbReference type="NCBI Taxonomy" id="1076179"/>
    <lineage>
        <taxon>unclassified sequences</taxon>
        <taxon>metagenomes</taxon>
        <taxon>ecological metagenomes</taxon>
    </lineage>
</organism>
<evidence type="ECO:0000256" key="5">
    <source>
        <dbReference type="ARBA" id="ARBA00022970"/>
    </source>
</evidence>
<name>A0A644VIM6_9ZZZZ</name>
<proteinExistence type="inferred from homology"/>
<dbReference type="InterPro" id="IPR003593">
    <property type="entry name" value="AAA+_ATPase"/>
</dbReference>
<dbReference type="PROSITE" id="PS50893">
    <property type="entry name" value="ABC_TRANSPORTER_2"/>
    <property type="match status" value="1"/>
</dbReference>
<comment type="similarity">
    <text evidence="1">Belongs to the ABC transporter superfamily.</text>
</comment>
<gene>
    <name evidence="7" type="primary">livF_21</name>
    <name evidence="7" type="ORF">SDC9_36503</name>
</gene>
<comment type="caution">
    <text evidence="7">The sequence shown here is derived from an EMBL/GenBank/DDBJ whole genome shotgun (WGS) entry which is preliminary data.</text>
</comment>
<keyword evidence="3" id="KW-0547">Nucleotide-binding</keyword>
<evidence type="ECO:0000256" key="3">
    <source>
        <dbReference type="ARBA" id="ARBA00022741"/>
    </source>
</evidence>
<accession>A0A644VIM6</accession>
<dbReference type="InterPro" id="IPR027417">
    <property type="entry name" value="P-loop_NTPase"/>
</dbReference>
<dbReference type="SMART" id="SM00382">
    <property type="entry name" value="AAA"/>
    <property type="match status" value="1"/>
</dbReference>
<dbReference type="Pfam" id="PF00005">
    <property type="entry name" value="ABC_tran"/>
    <property type="match status" value="1"/>
</dbReference>
<evidence type="ECO:0000256" key="2">
    <source>
        <dbReference type="ARBA" id="ARBA00022448"/>
    </source>
</evidence>
<keyword evidence="5" id="KW-0029">Amino-acid transport</keyword>
<dbReference type="GO" id="GO:0015658">
    <property type="term" value="F:branched-chain amino acid transmembrane transporter activity"/>
    <property type="evidence" value="ECO:0007669"/>
    <property type="project" value="TreeGrafter"/>
</dbReference>
<dbReference type="InterPro" id="IPR017871">
    <property type="entry name" value="ABC_transporter-like_CS"/>
</dbReference>
<evidence type="ECO:0000256" key="1">
    <source>
        <dbReference type="ARBA" id="ARBA00005417"/>
    </source>
</evidence>
<dbReference type="Gene3D" id="3.40.50.300">
    <property type="entry name" value="P-loop containing nucleotide triphosphate hydrolases"/>
    <property type="match status" value="1"/>
</dbReference>
<reference evidence="7" key="1">
    <citation type="submission" date="2019-08" db="EMBL/GenBank/DDBJ databases">
        <authorList>
            <person name="Kucharzyk K."/>
            <person name="Murdoch R.W."/>
            <person name="Higgins S."/>
            <person name="Loffler F."/>
        </authorList>
    </citation>
    <scope>NUCLEOTIDE SEQUENCE</scope>
</reference>
<dbReference type="EMBL" id="VSSQ01000304">
    <property type="protein sequence ID" value="MPL90453.1"/>
    <property type="molecule type" value="Genomic_DNA"/>
</dbReference>
<dbReference type="GO" id="GO:0015807">
    <property type="term" value="P:L-amino acid transport"/>
    <property type="evidence" value="ECO:0007669"/>
    <property type="project" value="TreeGrafter"/>
</dbReference>
<dbReference type="GO" id="GO:0016887">
    <property type="term" value="F:ATP hydrolysis activity"/>
    <property type="evidence" value="ECO:0007669"/>
    <property type="project" value="InterPro"/>
</dbReference>
<evidence type="ECO:0000313" key="7">
    <source>
        <dbReference type="EMBL" id="MPL90453.1"/>
    </source>
</evidence>
<keyword evidence="4 7" id="KW-0067">ATP-binding</keyword>
<dbReference type="InterPro" id="IPR003439">
    <property type="entry name" value="ABC_transporter-like_ATP-bd"/>
</dbReference>
<evidence type="ECO:0000259" key="6">
    <source>
        <dbReference type="PROSITE" id="PS50893"/>
    </source>
</evidence>
<protein>
    <submittedName>
        <fullName evidence="7">High-affinity branched-chain amino acid transport ATP-binding protein LivF</fullName>
    </submittedName>
</protein>
<evidence type="ECO:0000256" key="4">
    <source>
        <dbReference type="ARBA" id="ARBA00022840"/>
    </source>
</evidence>
<dbReference type="PANTHER" id="PTHR43820:SF6">
    <property type="entry name" value="ABC TRANSPORTER ATP-BINDING PROTEIN"/>
    <property type="match status" value="1"/>
</dbReference>
<dbReference type="PROSITE" id="PS00211">
    <property type="entry name" value="ABC_TRANSPORTER_1"/>
    <property type="match status" value="1"/>
</dbReference>
<dbReference type="GO" id="GO:0005524">
    <property type="term" value="F:ATP binding"/>
    <property type="evidence" value="ECO:0007669"/>
    <property type="project" value="UniProtKB-KW"/>
</dbReference>